<name>A0ABW4ZRM3_9SPHI</name>
<dbReference type="Gene3D" id="3.30.465.10">
    <property type="match status" value="1"/>
</dbReference>
<keyword evidence="3" id="KW-0274">FAD</keyword>
<proteinExistence type="predicted"/>
<evidence type="ECO:0000256" key="1">
    <source>
        <dbReference type="ARBA" id="ARBA00001974"/>
    </source>
</evidence>
<keyword evidence="4" id="KW-0560">Oxidoreductase</keyword>
<comment type="cofactor">
    <cofactor evidence="1">
        <name>FAD</name>
        <dbReference type="ChEBI" id="CHEBI:57692"/>
    </cofactor>
</comment>
<evidence type="ECO:0000256" key="4">
    <source>
        <dbReference type="ARBA" id="ARBA00023002"/>
    </source>
</evidence>
<feature type="domain" description="FAD-binding PCMH-type" evidence="5">
    <location>
        <begin position="41"/>
        <end position="220"/>
    </location>
</feature>
<dbReference type="Proteomes" id="UP001597387">
    <property type="component" value="Unassembled WGS sequence"/>
</dbReference>
<dbReference type="Gene3D" id="3.30.70.2740">
    <property type="match status" value="1"/>
</dbReference>
<accession>A0ABW4ZRM3</accession>
<dbReference type="InterPro" id="IPR016169">
    <property type="entry name" value="FAD-bd_PCMH_sub2"/>
</dbReference>
<dbReference type="InterPro" id="IPR016167">
    <property type="entry name" value="FAD-bd_PCMH_sub1"/>
</dbReference>
<dbReference type="Gene3D" id="3.30.70.2190">
    <property type="match status" value="1"/>
</dbReference>
<dbReference type="EMBL" id="JBHUHZ010000003">
    <property type="protein sequence ID" value="MFD2164232.1"/>
    <property type="molecule type" value="Genomic_DNA"/>
</dbReference>
<dbReference type="Gene3D" id="3.30.43.10">
    <property type="entry name" value="Uridine Diphospho-n-acetylenolpyruvylglucosamine Reductase, domain 2"/>
    <property type="match status" value="1"/>
</dbReference>
<dbReference type="InterPro" id="IPR016164">
    <property type="entry name" value="FAD-linked_Oxase-like_C"/>
</dbReference>
<dbReference type="SUPFAM" id="SSF55103">
    <property type="entry name" value="FAD-linked oxidases, C-terminal domain"/>
    <property type="match status" value="1"/>
</dbReference>
<keyword evidence="7" id="KW-1185">Reference proteome</keyword>
<dbReference type="InterPro" id="IPR036318">
    <property type="entry name" value="FAD-bd_PCMH-like_sf"/>
</dbReference>
<dbReference type="InterPro" id="IPR016166">
    <property type="entry name" value="FAD-bd_PCMH"/>
</dbReference>
<gene>
    <name evidence="6" type="ORF">ACFSJU_17615</name>
</gene>
<evidence type="ECO:0000259" key="5">
    <source>
        <dbReference type="PROSITE" id="PS51387"/>
    </source>
</evidence>
<evidence type="ECO:0000313" key="7">
    <source>
        <dbReference type="Proteomes" id="UP001597387"/>
    </source>
</evidence>
<keyword evidence="2" id="KW-0285">Flavoprotein</keyword>
<evidence type="ECO:0000256" key="3">
    <source>
        <dbReference type="ARBA" id="ARBA00022827"/>
    </source>
</evidence>
<dbReference type="InterPro" id="IPR004113">
    <property type="entry name" value="FAD-bd_oxidored_4_C"/>
</dbReference>
<dbReference type="PROSITE" id="PS51387">
    <property type="entry name" value="FAD_PCMH"/>
    <property type="match status" value="1"/>
</dbReference>
<evidence type="ECO:0000256" key="2">
    <source>
        <dbReference type="ARBA" id="ARBA00022630"/>
    </source>
</evidence>
<dbReference type="InterPro" id="IPR051914">
    <property type="entry name" value="FAD-linked_OxidoTrans_Type4"/>
</dbReference>
<evidence type="ECO:0000313" key="6">
    <source>
        <dbReference type="EMBL" id="MFD2164232.1"/>
    </source>
</evidence>
<dbReference type="Pfam" id="PF02913">
    <property type="entry name" value="FAD-oxidase_C"/>
    <property type="match status" value="1"/>
</dbReference>
<dbReference type="Gene3D" id="1.10.45.10">
    <property type="entry name" value="Vanillyl-alcohol Oxidase, Chain A, domain 4"/>
    <property type="match status" value="1"/>
</dbReference>
<reference evidence="7" key="1">
    <citation type="journal article" date="2019" name="Int. J. Syst. Evol. Microbiol.">
        <title>The Global Catalogue of Microorganisms (GCM) 10K type strain sequencing project: providing services to taxonomists for standard genome sequencing and annotation.</title>
        <authorList>
            <consortium name="The Broad Institute Genomics Platform"/>
            <consortium name="The Broad Institute Genome Sequencing Center for Infectious Disease"/>
            <person name="Wu L."/>
            <person name="Ma J."/>
        </authorList>
    </citation>
    <scope>NUCLEOTIDE SEQUENCE [LARGE SCALE GENOMIC DNA]</scope>
    <source>
        <strain evidence="7">KCTC 42217</strain>
    </source>
</reference>
<dbReference type="RefSeq" id="WP_255904307.1">
    <property type="nucleotide sequence ID" value="NZ_JAFMZO010000004.1"/>
</dbReference>
<dbReference type="InterPro" id="IPR016171">
    <property type="entry name" value="Vanillyl_alc_oxidase_C-sub2"/>
</dbReference>
<comment type="caution">
    <text evidence="6">The sequence shown here is derived from an EMBL/GenBank/DDBJ whole genome shotgun (WGS) entry which is preliminary data.</text>
</comment>
<dbReference type="PANTHER" id="PTHR42934">
    <property type="entry name" value="GLYCOLATE OXIDASE SUBUNIT GLCD"/>
    <property type="match status" value="1"/>
</dbReference>
<dbReference type="InterPro" id="IPR006094">
    <property type="entry name" value="Oxid_FAD_bind_N"/>
</dbReference>
<protein>
    <submittedName>
        <fullName evidence="6">FAD-binding oxidoreductase</fullName>
    </submittedName>
</protein>
<dbReference type="SUPFAM" id="SSF56176">
    <property type="entry name" value="FAD-binding/transporter-associated domain-like"/>
    <property type="match status" value="1"/>
</dbReference>
<sequence>MSFNKITEDLFGKIESLIGKENIIVEHADMERYSRDETEDLQFYPEIVVKPVSAEQISLLLQLCNEHNLPVTARGGGTGLSGAALPVHGGVLISLEKLDKIIEIDERNLQATLESGVITQVFMDAVAEKGLLYPVDPSSKGSCYMGGNIAHGSGGPRVVKYGTIREYILNVEVVLPSGEIIWTGANTLKNASGYSLTQLMIGSEGTLGIITKMVVKLIPRPTHDVLMMASFPSNEQACSAVSAIFRAGVVPSALEFMERRGVEWVIEYDHIQFDLKDGAAAFLMVEVDGNNMDVLFAECEKINEVLEMNGCLDVLFADTSAQKDDLWRIRRVMPVSVKSNSIYKEEDTVVPRAELPRLIHGIKEIGGKYGFESICYGHAGDGNLHVNIIKGSMDDNDWTNKLKEGIREIFELTVSLGGTISGEHGIGLVQREFMPIKFSNVHLDIMRGIKQVFDPKGILNPGKIF</sequence>
<dbReference type="Pfam" id="PF01565">
    <property type="entry name" value="FAD_binding_4"/>
    <property type="match status" value="1"/>
</dbReference>
<dbReference type="PANTHER" id="PTHR42934:SF2">
    <property type="entry name" value="GLYCOLATE OXIDASE SUBUNIT GLCD"/>
    <property type="match status" value="1"/>
</dbReference>
<organism evidence="6 7">
    <name type="scientific">Paradesertivirga mongoliensis</name>
    <dbReference type="NCBI Taxonomy" id="2100740"/>
    <lineage>
        <taxon>Bacteria</taxon>
        <taxon>Pseudomonadati</taxon>
        <taxon>Bacteroidota</taxon>
        <taxon>Sphingobacteriia</taxon>
        <taxon>Sphingobacteriales</taxon>
        <taxon>Sphingobacteriaceae</taxon>
        <taxon>Paradesertivirga</taxon>
    </lineage>
</organism>